<feature type="transmembrane region" description="Helical" evidence="1">
    <location>
        <begin position="178"/>
        <end position="200"/>
    </location>
</feature>
<feature type="transmembrane region" description="Helical" evidence="1">
    <location>
        <begin position="298"/>
        <end position="318"/>
    </location>
</feature>
<protein>
    <recommendedName>
        <fullName evidence="4">Cytochrome oxidase subunit I profile domain-containing protein</fullName>
    </recommendedName>
</protein>
<keyword evidence="3" id="KW-1185">Reference proteome</keyword>
<dbReference type="AlphaFoldDB" id="A0A5B9DEC8"/>
<dbReference type="KEGG" id="psyt:DSAG12_02982"/>
<dbReference type="EMBL" id="CP042905">
    <property type="protein sequence ID" value="QEE17150.1"/>
    <property type="molecule type" value="Genomic_DNA"/>
</dbReference>
<feature type="transmembrane region" description="Helical" evidence="1">
    <location>
        <begin position="105"/>
        <end position="126"/>
    </location>
</feature>
<dbReference type="RefSeq" id="WP_147664062.1">
    <property type="nucleotide sequence ID" value="NZ_CP042905.2"/>
</dbReference>
<feature type="transmembrane region" description="Helical" evidence="1">
    <location>
        <begin position="132"/>
        <end position="153"/>
    </location>
</feature>
<keyword evidence="1" id="KW-0472">Membrane</keyword>
<keyword evidence="1" id="KW-0812">Transmembrane</keyword>
<feature type="transmembrane region" description="Helical" evidence="1">
    <location>
        <begin position="32"/>
        <end position="52"/>
    </location>
</feature>
<dbReference type="Proteomes" id="UP000321408">
    <property type="component" value="Chromosome"/>
</dbReference>
<feature type="transmembrane region" description="Helical" evidence="1">
    <location>
        <begin position="421"/>
        <end position="442"/>
    </location>
</feature>
<feature type="transmembrane region" description="Helical" evidence="1">
    <location>
        <begin position="454"/>
        <end position="479"/>
    </location>
</feature>
<name>A0A5B9DEC8_9ARCH</name>
<reference evidence="2 3" key="1">
    <citation type="journal article" date="2020" name="Nature">
        <title>Isolation of an archaeon at the prokaryote-eukaryote interface.</title>
        <authorList>
            <person name="Imachi H."/>
            <person name="Nobu M.K."/>
            <person name="Nakahara N."/>
            <person name="Morono Y."/>
            <person name="Ogawara M."/>
            <person name="Takaki Y."/>
            <person name="Takano Y."/>
            <person name="Uematsu K."/>
            <person name="Ikuta T."/>
            <person name="Ito M."/>
            <person name="Matsui Y."/>
            <person name="Miyazaki M."/>
            <person name="Murata K."/>
            <person name="Saito Y."/>
            <person name="Sakai S."/>
            <person name="Song C."/>
            <person name="Tasumi E."/>
            <person name="Yamanaka Y."/>
            <person name="Yamaguchi T."/>
            <person name="Kamagata Y."/>
            <person name="Tamaki H."/>
            <person name="Takai K."/>
        </authorList>
    </citation>
    <scope>NUCLEOTIDE SEQUENCE [LARGE SCALE GENOMIC DNA]</scope>
    <source>
        <strain evidence="2 3">MK-D1</strain>
    </source>
</reference>
<keyword evidence="1" id="KW-1133">Transmembrane helix</keyword>
<feature type="transmembrane region" description="Helical" evidence="1">
    <location>
        <begin position="350"/>
        <end position="370"/>
    </location>
</feature>
<reference evidence="2 3" key="2">
    <citation type="journal article" date="2024" name="Int. J. Syst. Evol. Microbiol.">
        <title>Promethearchaeum syntrophicum gen. nov., sp. nov., an anaerobic, obligately syntrophic archaeon, the first isolate of the lineage 'Asgard' archaea, and proposal of the new archaeal phylum Promethearchaeota phyl. nov. and kingdom Promethearchaeati regn. nov.</title>
        <authorList>
            <person name="Imachi H."/>
            <person name="Nobu M.K."/>
            <person name="Kato S."/>
            <person name="Takaki Y."/>
            <person name="Miyazaki M."/>
            <person name="Miyata M."/>
            <person name="Ogawara M."/>
            <person name="Saito Y."/>
            <person name="Sakai S."/>
            <person name="Tahara Y.O."/>
            <person name="Takano Y."/>
            <person name="Tasumi E."/>
            <person name="Uematsu K."/>
            <person name="Yoshimura T."/>
            <person name="Itoh T."/>
            <person name="Ohkuma M."/>
            <person name="Takai K."/>
        </authorList>
    </citation>
    <scope>NUCLEOTIDE SEQUENCE [LARGE SCALE GENOMIC DNA]</scope>
    <source>
        <strain evidence="2 3">MK-D1</strain>
    </source>
</reference>
<dbReference type="GeneID" id="41330958"/>
<evidence type="ECO:0000313" key="2">
    <source>
        <dbReference type="EMBL" id="QEE17150.1"/>
    </source>
</evidence>
<feature type="transmembrane region" description="Helical" evidence="1">
    <location>
        <begin position="239"/>
        <end position="257"/>
    </location>
</feature>
<feature type="transmembrane region" description="Helical" evidence="1">
    <location>
        <begin position="390"/>
        <end position="409"/>
    </location>
</feature>
<proteinExistence type="predicted"/>
<evidence type="ECO:0000256" key="1">
    <source>
        <dbReference type="SAM" id="Phobius"/>
    </source>
</evidence>
<evidence type="ECO:0000313" key="3">
    <source>
        <dbReference type="Proteomes" id="UP000321408"/>
    </source>
</evidence>
<feature type="transmembrane region" description="Helical" evidence="1">
    <location>
        <begin position="72"/>
        <end position="93"/>
    </location>
</feature>
<accession>A0A5B9DEC8</accession>
<feature type="transmembrane region" description="Helical" evidence="1">
    <location>
        <begin position="269"/>
        <end position="292"/>
    </location>
</feature>
<sequence length="496" mass="56863">MENSIELKFAAELINSAQLKGTLGKKSFKKEILALILLMFILTGIFFILFRFRNNEIFLSFVQTSREARIIMIYHSLSIPFIAVCTFWLLEFYNVREKMILTIKILILPGTFIASISGAIFAYTRIMLFHDFFYLGMFLVFISGCVFLASVWLKKGKFPYPEEELPEGSTIRGWSIEYFILTILAMSLLISSIIGALAAMENFVGTAFGLNPPREPIAFLAEYIIHDVSHDIVENSVKSHLHIMLVEASAMVMMIAFRYVKMPKNYYKFSLLLCIPGIIIISIGTWLVVFALPIAHMIIYAGSSFLLLASLFIIWFGWKEVAMEELREKYDKASFWKRTRSSFSDPIKSTFYFLLFFSYFVITLPGLIVAANLEKYRTPEYYELEIDFSIGHWHMLATLIATMLLLLAIDYYNVKGKIRKITGITIFLASLLSFGGGTAYTLRPLPDTIIEPYFMITIIGISFLFIGYTLGIFIIYKAYIKDRKQLKKANEADIQD</sequence>
<organism evidence="2 3">
    <name type="scientific">Promethearchaeum syntrophicum</name>
    <dbReference type="NCBI Taxonomy" id="2594042"/>
    <lineage>
        <taxon>Archaea</taxon>
        <taxon>Promethearchaeati</taxon>
        <taxon>Promethearchaeota</taxon>
        <taxon>Promethearchaeia</taxon>
        <taxon>Promethearchaeales</taxon>
        <taxon>Promethearchaeaceae</taxon>
        <taxon>Promethearchaeum</taxon>
    </lineage>
</organism>
<gene>
    <name evidence="2" type="ORF">DSAG12_02982</name>
</gene>
<evidence type="ECO:0008006" key="4">
    <source>
        <dbReference type="Google" id="ProtNLM"/>
    </source>
</evidence>